<dbReference type="HOGENOM" id="CLU_590664_0_0_1"/>
<sequence length="463" mass="53494">MLCEGIDAYEVNSTYRTCLNNHLMMMHGSLAKSFGAREEVRGSGTSIRQVMEDAADLMQTYLEDANPILAVKSDLYFGFQIRRMRELRNVQMHMAKYRPQNYGTITSVLMHMMQHIAHSPVASTGYLRDALRELRFHKVMERFGTFFLHEMDLEGAAVLQIDKEDSDKCLLVISQVKSLQKIKEMRGIEVAIVADEEPTEQFPIGNAPTWEEISLMMARWPTMLMSDWVWDEKWVTRSTASRLFVQFTIDYFLTLSTDALKVPEFPKPHDLKGAMELWTMQSLMTVLKDVSFKPSNHGLKGHALMSSQCCAMHQEEMVGKAKRRGTARGTQVKASKVIIKARLDEEHRHIPFNEARLKARKVKKARKQETKRRSGNKNNYRKPPIKKQTKVVTPSDESLENEVAKSSDENSQDVPSVRVIWRRVISEEELEEEEEEIDQLEDDYEMEEVEDELDDSDMDVDEM</sequence>
<organism evidence="2 3">
    <name type="scientific">Piloderma croceum (strain F 1598)</name>
    <dbReference type="NCBI Taxonomy" id="765440"/>
    <lineage>
        <taxon>Eukaryota</taxon>
        <taxon>Fungi</taxon>
        <taxon>Dikarya</taxon>
        <taxon>Basidiomycota</taxon>
        <taxon>Agaricomycotina</taxon>
        <taxon>Agaricomycetes</taxon>
        <taxon>Agaricomycetidae</taxon>
        <taxon>Atheliales</taxon>
        <taxon>Atheliaceae</taxon>
        <taxon>Piloderma</taxon>
    </lineage>
</organism>
<proteinExistence type="predicted"/>
<evidence type="ECO:0000313" key="3">
    <source>
        <dbReference type="Proteomes" id="UP000054166"/>
    </source>
</evidence>
<keyword evidence="3" id="KW-1185">Reference proteome</keyword>
<feature type="compositionally biased region" description="Basic residues" evidence="1">
    <location>
        <begin position="373"/>
        <end position="389"/>
    </location>
</feature>
<feature type="compositionally biased region" description="Acidic residues" evidence="1">
    <location>
        <begin position="427"/>
        <end position="463"/>
    </location>
</feature>
<evidence type="ECO:0000256" key="1">
    <source>
        <dbReference type="SAM" id="MobiDB-lite"/>
    </source>
</evidence>
<gene>
    <name evidence="2" type="ORF">PILCRDRAFT_91756</name>
</gene>
<evidence type="ECO:0000313" key="2">
    <source>
        <dbReference type="EMBL" id="KIM76118.1"/>
    </source>
</evidence>
<dbReference type="AlphaFoldDB" id="A0A0C3AQF0"/>
<feature type="region of interest" description="Disordered" evidence="1">
    <location>
        <begin position="358"/>
        <end position="463"/>
    </location>
</feature>
<dbReference type="OrthoDB" id="3057432at2759"/>
<accession>A0A0C3AQF0</accession>
<protein>
    <submittedName>
        <fullName evidence="2">Uncharacterized protein</fullName>
    </submittedName>
</protein>
<dbReference type="EMBL" id="KN833038">
    <property type="protein sequence ID" value="KIM76118.1"/>
    <property type="molecule type" value="Genomic_DNA"/>
</dbReference>
<dbReference type="STRING" id="765440.A0A0C3AQF0"/>
<reference evidence="3" key="2">
    <citation type="submission" date="2015-01" db="EMBL/GenBank/DDBJ databases">
        <title>Evolutionary Origins and Diversification of the Mycorrhizal Mutualists.</title>
        <authorList>
            <consortium name="DOE Joint Genome Institute"/>
            <consortium name="Mycorrhizal Genomics Consortium"/>
            <person name="Kohler A."/>
            <person name="Kuo A."/>
            <person name="Nagy L.G."/>
            <person name="Floudas D."/>
            <person name="Copeland A."/>
            <person name="Barry K.W."/>
            <person name="Cichocki N."/>
            <person name="Veneault-Fourrey C."/>
            <person name="LaButti K."/>
            <person name="Lindquist E.A."/>
            <person name="Lipzen A."/>
            <person name="Lundell T."/>
            <person name="Morin E."/>
            <person name="Murat C."/>
            <person name="Riley R."/>
            <person name="Ohm R."/>
            <person name="Sun H."/>
            <person name="Tunlid A."/>
            <person name="Henrissat B."/>
            <person name="Grigoriev I.V."/>
            <person name="Hibbett D.S."/>
            <person name="Martin F."/>
        </authorList>
    </citation>
    <scope>NUCLEOTIDE SEQUENCE [LARGE SCALE GENOMIC DNA]</scope>
    <source>
        <strain evidence="3">F 1598</strain>
    </source>
</reference>
<name>A0A0C3AQF0_PILCF</name>
<dbReference type="Proteomes" id="UP000054166">
    <property type="component" value="Unassembled WGS sequence"/>
</dbReference>
<reference evidence="2 3" key="1">
    <citation type="submission" date="2014-04" db="EMBL/GenBank/DDBJ databases">
        <authorList>
            <consortium name="DOE Joint Genome Institute"/>
            <person name="Kuo A."/>
            <person name="Tarkka M."/>
            <person name="Buscot F."/>
            <person name="Kohler A."/>
            <person name="Nagy L.G."/>
            <person name="Floudas D."/>
            <person name="Copeland A."/>
            <person name="Barry K.W."/>
            <person name="Cichocki N."/>
            <person name="Veneault-Fourrey C."/>
            <person name="LaButti K."/>
            <person name="Lindquist E.A."/>
            <person name="Lipzen A."/>
            <person name="Lundell T."/>
            <person name="Morin E."/>
            <person name="Murat C."/>
            <person name="Sun H."/>
            <person name="Tunlid A."/>
            <person name="Henrissat B."/>
            <person name="Grigoriev I.V."/>
            <person name="Hibbett D.S."/>
            <person name="Martin F."/>
            <person name="Nordberg H.P."/>
            <person name="Cantor M.N."/>
            <person name="Hua S.X."/>
        </authorList>
    </citation>
    <scope>NUCLEOTIDE SEQUENCE [LARGE SCALE GENOMIC DNA]</scope>
    <source>
        <strain evidence="2 3">F 1598</strain>
    </source>
</reference>
<dbReference type="InParanoid" id="A0A0C3AQF0"/>